<dbReference type="PIRSF" id="PIRSF037238">
    <property type="entry name" value="Carboxypeptidase_G2"/>
    <property type="match status" value="1"/>
</dbReference>
<evidence type="ECO:0000313" key="6">
    <source>
        <dbReference type="Proteomes" id="UP000053354"/>
    </source>
</evidence>
<dbReference type="STRING" id="1302659.I858_004080"/>
<dbReference type="InterPro" id="IPR017150">
    <property type="entry name" value="Pept_M20_glutamate_carboxypep"/>
</dbReference>
<proteinExistence type="predicted"/>
<dbReference type="CDD" id="cd03885">
    <property type="entry name" value="M20_CPDG2"/>
    <property type="match status" value="1"/>
</dbReference>
<reference evidence="5" key="1">
    <citation type="submission" date="2016-10" db="EMBL/GenBank/DDBJ databases">
        <authorList>
            <person name="See-Too W.S."/>
        </authorList>
    </citation>
    <scope>NUCLEOTIDE SEQUENCE</scope>
    <source>
        <strain evidence="5">L10.15</strain>
    </source>
</reference>
<name>A0A1B1RZ65_9BACL</name>
<keyword evidence="1" id="KW-0479">Metal-binding</keyword>
<evidence type="ECO:0000259" key="4">
    <source>
        <dbReference type="Pfam" id="PF07687"/>
    </source>
</evidence>
<organism evidence="5 6">
    <name type="scientific">Planococcus versutus</name>
    <dbReference type="NCBI Taxonomy" id="1302659"/>
    <lineage>
        <taxon>Bacteria</taxon>
        <taxon>Bacillati</taxon>
        <taxon>Bacillota</taxon>
        <taxon>Bacilli</taxon>
        <taxon>Bacillales</taxon>
        <taxon>Caryophanaceae</taxon>
        <taxon>Planococcus</taxon>
    </lineage>
</organism>
<sequence>MQTILEYSEQHKNDMKETLIRLVQAESPSRNKLLSDRCGQVLADLFEELVEGQVKVIEKETVGNQYRFTVGSGSAQILIIGHYDTVWDQATIPLREENGVLYGPGVFDMKGGLIVTLWALKALKSTGIDLTKKIVFLVTSDEEIGSSHSRALIEEEAKKSELVLVPESSISNSGSVKTFRKGIGIFKIEVNGIAVHAGINPWQGVSAIDELVLQLQKIKKLDDREAGISVNIGTISGGTRTNVVADYAEAMIDVRFTTKVQGQELEAALRSSLPFSQRAVVTITGDINRYPMEETKEVLTLFNELKEIAEGHGYVLQKGGSGGASDGNFTATLGIPTIDGLGPMGDGAHAVHEHILLGNLPYRAALIAELLERHLTYKEGI</sequence>
<protein>
    <recommendedName>
        <fullName evidence="4">Peptidase M20 dimerisation domain-containing protein</fullName>
    </recommendedName>
</protein>
<dbReference type="SUPFAM" id="SSF53187">
    <property type="entry name" value="Zn-dependent exopeptidases"/>
    <property type="match status" value="1"/>
</dbReference>
<dbReference type="GO" id="GO:0046872">
    <property type="term" value="F:metal ion binding"/>
    <property type="evidence" value="ECO:0007669"/>
    <property type="project" value="UniProtKB-KW"/>
</dbReference>
<dbReference type="PANTHER" id="PTHR43808:SF9">
    <property type="entry name" value="BLL0789 PROTEIN"/>
    <property type="match status" value="1"/>
</dbReference>
<feature type="active site" evidence="3">
    <location>
        <position position="84"/>
    </location>
</feature>
<accession>A0A1B1RZ65</accession>
<dbReference type="Gene3D" id="3.40.630.10">
    <property type="entry name" value="Zn peptidases"/>
    <property type="match status" value="1"/>
</dbReference>
<feature type="domain" description="Peptidase M20 dimerisation" evidence="4">
    <location>
        <begin position="180"/>
        <end position="271"/>
    </location>
</feature>
<feature type="active site" description="Proton acceptor" evidence="3">
    <location>
        <position position="142"/>
    </location>
</feature>
<dbReference type="InterPro" id="IPR036264">
    <property type="entry name" value="Bact_exopeptidase_dim_dom"/>
</dbReference>
<dbReference type="Proteomes" id="UP000053354">
    <property type="component" value="Chromosome"/>
</dbReference>
<dbReference type="InterPro" id="IPR011650">
    <property type="entry name" value="Peptidase_M20_dimer"/>
</dbReference>
<evidence type="ECO:0000256" key="1">
    <source>
        <dbReference type="ARBA" id="ARBA00022723"/>
    </source>
</evidence>
<keyword evidence="2" id="KW-0378">Hydrolase</keyword>
<evidence type="ECO:0000256" key="2">
    <source>
        <dbReference type="ARBA" id="ARBA00022801"/>
    </source>
</evidence>
<dbReference type="KEGG" id="pll:I858_004080"/>
<keyword evidence="6" id="KW-1185">Reference proteome</keyword>
<dbReference type="AlphaFoldDB" id="A0A1B1RZ65"/>
<dbReference type="SUPFAM" id="SSF55031">
    <property type="entry name" value="Bacterial exopeptidase dimerisation domain"/>
    <property type="match status" value="1"/>
</dbReference>
<dbReference type="Gene3D" id="3.30.70.360">
    <property type="match status" value="1"/>
</dbReference>
<dbReference type="InterPro" id="IPR050072">
    <property type="entry name" value="Peptidase_M20A"/>
</dbReference>
<dbReference type="InterPro" id="IPR002933">
    <property type="entry name" value="Peptidase_M20"/>
</dbReference>
<gene>
    <name evidence="5" type="ORF">I858_004080</name>
</gene>
<dbReference type="Pfam" id="PF07687">
    <property type="entry name" value="M20_dimer"/>
    <property type="match status" value="1"/>
</dbReference>
<dbReference type="GO" id="GO:0016787">
    <property type="term" value="F:hydrolase activity"/>
    <property type="evidence" value="ECO:0007669"/>
    <property type="project" value="UniProtKB-KW"/>
</dbReference>
<evidence type="ECO:0000256" key="3">
    <source>
        <dbReference type="PIRSR" id="PIRSR037238-1"/>
    </source>
</evidence>
<dbReference type="Pfam" id="PF01546">
    <property type="entry name" value="Peptidase_M20"/>
    <property type="match status" value="1"/>
</dbReference>
<evidence type="ECO:0000313" key="5">
    <source>
        <dbReference type="EMBL" id="ANU26209.1"/>
    </source>
</evidence>
<dbReference type="EMBL" id="CP016540">
    <property type="protein sequence ID" value="ANU26209.1"/>
    <property type="molecule type" value="Genomic_DNA"/>
</dbReference>
<dbReference type="PANTHER" id="PTHR43808">
    <property type="entry name" value="ACETYLORNITHINE DEACETYLASE"/>
    <property type="match status" value="1"/>
</dbReference>
<dbReference type="RefSeq" id="WP_049694846.1">
    <property type="nucleotide sequence ID" value="NZ_CP016540.2"/>
</dbReference>